<dbReference type="AlphaFoldDB" id="A0A8B8C451"/>
<dbReference type="Proteomes" id="UP000694844">
    <property type="component" value="Chromosome 9"/>
</dbReference>
<dbReference type="InterPro" id="IPR051712">
    <property type="entry name" value="ARTD-AVP"/>
</dbReference>
<reference evidence="4 5" key="1">
    <citation type="submission" date="2025-04" db="UniProtKB">
        <authorList>
            <consortium name="RefSeq"/>
        </authorList>
    </citation>
    <scope>IDENTIFICATION</scope>
    <source>
        <tissue evidence="4 5">Whole sample</tissue>
    </source>
</reference>
<gene>
    <name evidence="4 5 6 7 8 9" type="primary">LOC111115879</name>
</gene>
<dbReference type="RefSeq" id="XP_022310480.1">
    <property type="nucleotide sequence ID" value="XM_022454772.1"/>
</dbReference>
<feature type="domain" description="PARP catalytic" evidence="2">
    <location>
        <begin position="1"/>
        <end position="109"/>
    </location>
</feature>
<dbReference type="KEGG" id="cvn:111115879"/>
<protein>
    <recommendedName>
        <fullName evidence="1">Poly [ADP-ribose] polymerase</fullName>
        <shortName evidence="1">PARP</shortName>
        <ecNumber evidence="1">2.4.2.-</ecNumber>
    </recommendedName>
</protein>
<dbReference type="Pfam" id="PF00644">
    <property type="entry name" value="PARP"/>
    <property type="match status" value="1"/>
</dbReference>
<keyword evidence="1" id="KW-0520">NAD</keyword>
<dbReference type="GO" id="GO:0005634">
    <property type="term" value="C:nucleus"/>
    <property type="evidence" value="ECO:0007669"/>
    <property type="project" value="TreeGrafter"/>
</dbReference>
<dbReference type="EC" id="2.4.2.-" evidence="1"/>
<dbReference type="GO" id="GO:0003950">
    <property type="term" value="F:NAD+ poly-ADP-ribosyltransferase activity"/>
    <property type="evidence" value="ECO:0007669"/>
    <property type="project" value="UniProtKB-UniRule"/>
</dbReference>
<keyword evidence="1" id="KW-0808">Transferase</keyword>
<dbReference type="RefSeq" id="XP_022310479.1">
    <property type="nucleotide sequence ID" value="XM_022454771.1"/>
</dbReference>
<dbReference type="RefSeq" id="XP_022310483.1">
    <property type="nucleotide sequence ID" value="XM_022454775.1"/>
</dbReference>
<dbReference type="PANTHER" id="PTHR45740:SF2">
    <property type="entry name" value="POLY [ADP-RIBOSE] POLYMERASE"/>
    <property type="match status" value="1"/>
</dbReference>
<evidence type="ECO:0000313" key="8">
    <source>
        <dbReference type="RefSeq" id="XP_022310483.1"/>
    </source>
</evidence>
<dbReference type="PROSITE" id="PS51059">
    <property type="entry name" value="PARP_CATALYTIC"/>
    <property type="match status" value="1"/>
</dbReference>
<name>A0A8B8C451_CRAVI</name>
<evidence type="ECO:0000313" key="9">
    <source>
        <dbReference type="RefSeq" id="XP_022310484.1"/>
    </source>
</evidence>
<evidence type="ECO:0000313" key="5">
    <source>
        <dbReference type="RefSeq" id="XP_022310479.1"/>
    </source>
</evidence>
<dbReference type="SUPFAM" id="SSF56399">
    <property type="entry name" value="ADP-ribosylation"/>
    <property type="match status" value="1"/>
</dbReference>
<dbReference type="InterPro" id="IPR012317">
    <property type="entry name" value="Poly(ADP-ribose)pol_cat_dom"/>
</dbReference>
<dbReference type="GeneID" id="111115879"/>
<proteinExistence type="predicted"/>
<dbReference type="OrthoDB" id="8062037at2759"/>
<keyword evidence="1" id="KW-0328">Glycosyltransferase</keyword>
<sequence>MGYFGKGIYFSDNPLKCVNYVGSSDSKGESYLLKCRVILGDQKKYRKGEYKTTLKREPEKENPQPGSWKFYDSVMGCPKDYNEYVIYENRRAMIDYIITFKINQQGQNTLRERVPSPIFDIHGRETGFVESPSLKSSGKSDDHFDRISQVREAIRKKRCEERGQDYLPPDNDKKQKDKAMWERLQRLHNVDASTLPSLQEKTARCAMQRVNPSFRWRI</sequence>
<dbReference type="RefSeq" id="XP_022310484.1">
    <property type="nucleotide sequence ID" value="XM_022454776.1"/>
</dbReference>
<keyword evidence="3" id="KW-1185">Reference proteome</keyword>
<evidence type="ECO:0000313" key="7">
    <source>
        <dbReference type="RefSeq" id="XP_022310482.1"/>
    </source>
</evidence>
<dbReference type="Gene3D" id="3.90.228.10">
    <property type="match status" value="1"/>
</dbReference>
<dbReference type="PANTHER" id="PTHR45740">
    <property type="entry name" value="POLY [ADP-RIBOSE] POLYMERASE"/>
    <property type="match status" value="1"/>
</dbReference>
<dbReference type="RefSeq" id="XP_022310478.1">
    <property type="nucleotide sequence ID" value="XM_022454770.1"/>
</dbReference>
<evidence type="ECO:0000313" key="3">
    <source>
        <dbReference type="Proteomes" id="UP000694844"/>
    </source>
</evidence>
<accession>A0A8B8C451</accession>
<organism evidence="3 4">
    <name type="scientific">Crassostrea virginica</name>
    <name type="common">Eastern oyster</name>
    <dbReference type="NCBI Taxonomy" id="6565"/>
    <lineage>
        <taxon>Eukaryota</taxon>
        <taxon>Metazoa</taxon>
        <taxon>Spiralia</taxon>
        <taxon>Lophotrochozoa</taxon>
        <taxon>Mollusca</taxon>
        <taxon>Bivalvia</taxon>
        <taxon>Autobranchia</taxon>
        <taxon>Pteriomorphia</taxon>
        <taxon>Ostreida</taxon>
        <taxon>Ostreoidea</taxon>
        <taxon>Ostreidae</taxon>
        <taxon>Crassostrea</taxon>
    </lineage>
</organism>
<evidence type="ECO:0000313" key="6">
    <source>
        <dbReference type="RefSeq" id="XP_022310480.1"/>
    </source>
</evidence>
<evidence type="ECO:0000259" key="2">
    <source>
        <dbReference type="PROSITE" id="PS51059"/>
    </source>
</evidence>
<dbReference type="RefSeq" id="XP_022310482.1">
    <property type="nucleotide sequence ID" value="XM_022454774.1"/>
</dbReference>
<evidence type="ECO:0000256" key="1">
    <source>
        <dbReference type="RuleBase" id="RU362114"/>
    </source>
</evidence>
<evidence type="ECO:0000313" key="4">
    <source>
        <dbReference type="RefSeq" id="XP_022310478.1"/>
    </source>
</evidence>
<dbReference type="GO" id="GO:1990404">
    <property type="term" value="F:NAD+-protein mono-ADP-ribosyltransferase activity"/>
    <property type="evidence" value="ECO:0007669"/>
    <property type="project" value="TreeGrafter"/>
</dbReference>